<comment type="caution">
    <text evidence="1">The sequence shown here is derived from an EMBL/GenBank/DDBJ whole genome shotgun (WGS) entry which is preliminary data.</text>
</comment>
<organism evidence="1 2">
    <name type="scientific">Aminobacter carboxidus</name>
    <dbReference type="NCBI Taxonomy" id="376165"/>
    <lineage>
        <taxon>Bacteria</taxon>
        <taxon>Pseudomonadati</taxon>
        <taxon>Pseudomonadota</taxon>
        <taxon>Alphaproteobacteria</taxon>
        <taxon>Hyphomicrobiales</taxon>
        <taxon>Phyllobacteriaceae</taxon>
        <taxon>Aminobacter</taxon>
    </lineage>
</organism>
<evidence type="ECO:0000313" key="2">
    <source>
        <dbReference type="Proteomes" id="UP000532373"/>
    </source>
</evidence>
<accession>A0A8E2BFD5</accession>
<sequence length="70" mass="7538">MQQANDTADRSVSAHASTANPPAALHGAWLYDALFWLINNTLSRRRCCFAAGCRALASVMGPYEEIAIVA</sequence>
<proteinExistence type="predicted"/>
<dbReference type="EMBL" id="JACHGI010000015">
    <property type="protein sequence ID" value="MBB6469329.1"/>
    <property type="molecule type" value="Genomic_DNA"/>
</dbReference>
<evidence type="ECO:0000313" key="1">
    <source>
        <dbReference type="EMBL" id="MBB6469329.1"/>
    </source>
</evidence>
<dbReference type="Proteomes" id="UP000532373">
    <property type="component" value="Unassembled WGS sequence"/>
</dbReference>
<dbReference type="AlphaFoldDB" id="A0A8E2BFD5"/>
<dbReference type="RefSeq" id="WP_184772612.1">
    <property type="nucleotide sequence ID" value="NZ_JACHGI010000015.1"/>
</dbReference>
<gene>
    <name evidence="1" type="ORF">HNQ96_005218</name>
</gene>
<reference evidence="1 2" key="1">
    <citation type="submission" date="2020-08" db="EMBL/GenBank/DDBJ databases">
        <title>Genomic Encyclopedia of Type Strains, Phase IV (KMG-IV): sequencing the most valuable type-strain genomes for metagenomic binning, comparative biology and taxonomic classification.</title>
        <authorList>
            <person name="Goeker M."/>
        </authorList>
    </citation>
    <scope>NUCLEOTIDE SEQUENCE [LARGE SCALE GENOMIC DNA]</scope>
    <source>
        <strain evidence="1 2">DSM 17454</strain>
    </source>
</reference>
<name>A0A8E2BFD5_9HYPH</name>
<protein>
    <submittedName>
        <fullName evidence="1">Uncharacterized protein</fullName>
    </submittedName>
</protein>